<proteinExistence type="predicted"/>
<feature type="non-terminal residue" evidence="1">
    <location>
        <position position="44"/>
    </location>
</feature>
<evidence type="ECO:0000313" key="2">
    <source>
        <dbReference type="Proteomes" id="UP000789901"/>
    </source>
</evidence>
<accession>A0ABN7VJP7</accession>
<name>A0ABN7VJP7_GIGMA</name>
<comment type="caution">
    <text evidence="1">The sequence shown here is derived from an EMBL/GenBank/DDBJ whole genome shotgun (WGS) entry which is preliminary data.</text>
</comment>
<reference evidence="1 2" key="1">
    <citation type="submission" date="2021-06" db="EMBL/GenBank/DDBJ databases">
        <authorList>
            <person name="Kallberg Y."/>
            <person name="Tangrot J."/>
            <person name="Rosling A."/>
        </authorList>
    </citation>
    <scope>NUCLEOTIDE SEQUENCE [LARGE SCALE GENOMIC DNA]</scope>
    <source>
        <strain evidence="1 2">120-4 pot B 10/14</strain>
    </source>
</reference>
<dbReference type="EMBL" id="CAJVQB010016125">
    <property type="protein sequence ID" value="CAG8778465.1"/>
    <property type="molecule type" value="Genomic_DNA"/>
</dbReference>
<dbReference type="Proteomes" id="UP000789901">
    <property type="component" value="Unassembled WGS sequence"/>
</dbReference>
<keyword evidence="2" id="KW-1185">Reference proteome</keyword>
<protein>
    <submittedName>
        <fullName evidence="1">12001_t:CDS:1</fullName>
    </submittedName>
</protein>
<gene>
    <name evidence="1" type="ORF">GMARGA_LOCUS19378</name>
</gene>
<sequence length="44" mass="4929">MSRSLFPLTPKAVSTDSVETNDINMNNEVDSSLLYPVRRIRFGG</sequence>
<organism evidence="1 2">
    <name type="scientific">Gigaspora margarita</name>
    <dbReference type="NCBI Taxonomy" id="4874"/>
    <lineage>
        <taxon>Eukaryota</taxon>
        <taxon>Fungi</taxon>
        <taxon>Fungi incertae sedis</taxon>
        <taxon>Mucoromycota</taxon>
        <taxon>Glomeromycotina</taxon>
        <taxon>Glomeromycetes</taxon>
        <taxon>Diversisporales</taxon>
        <taxon>Gigasporaceae</taxon>
        <taxon>Gigaspora</taxon>
    </lineage>
</organism>
<evidence type="ECO:0000313" key="1">
    <source>
        <dbReference type="EMBL" id="CAG8778465.1"/>
    </source>
</evidence>